<feature type="transmembrane region" description="Helical" evidence="8">
    <location>
        <begin position="397"/>
        <end position="419"/>
    </location>
</feature>
<keyword evidence="10" id="KW-1185">Reference proteome</keyword>
<feature type="transmembrane region" description="Helical" evidence="8">
    <location>
        <begin position="299"/>
        <end position="320"/>
    </location>
</feature>
<comment type="subcellular location">
    <subcellularLocation>
        <location evidence="1">Membrane</location>
        <topology evidence="1">Multi-pass membrane protein</topology>
    </subcellularLocation>
</comment>
<feature type="transmembrane region" description="Helical" evidence="8">
    <location>
        <begin position="54"/>
        <end position="76"/>
    </location>
</feature>
<keyword evidence="4 8" id="KW-1133">Transmembrane helix</keyword>
<feature type="transmembrane region" description="Helical" evidence="8">
    <location>
        <begin position="233"/>
        <end position="257"/>
    </location>
</feature>
<reference evidence="9 10" key="1">
    <citation type="submission" date="2020-08" db="EMBL/GenBank/DDBJ databases">
        <title>Sequencing the genomes of 1000 actinobacteria strains.</title>
        <authorList>
            <person name="Klenk H.-P."/>
        </authorList>
    </citation>
    <scope>NUCLEOTIDE SEQUENCE [LARGE SCALE GENOMIC DNA]</scope>
    <source>
        <strain evidence="9 10">DSM 23974</strain>
    </source>
</reference>
<evidence type="ECO:0000256" key="4">
    <source>
        <dbReference type="ARBA" id="ARBA00022989"/>
    </source>
</evidence>
<evidence type="ECO:0000256" key="7">
    <source>
        <dbReference type="SAM" id="MobiDB-lite"/>
    </source>
</evidence>
<feature type="transmembrane region" description="Helical" evidence="8">
    <location>
        <begin position="21"/>
        <end position="42"/>
    </location>
</feature>
<dbReference type="PROSITE" id="PS00610">
    <property type="entry name" value="NA_NEUROTRAN_SYMP_1"/>
    <property type="match status" value="1"/>
</dbReference>
<evidence type="ECO:0000256" key="8">
    <source>
        <dbReference type="SAM" id="Phobius"/>
    </source>
</evidence>
<dbReference type="AlphaFoldDB" id="A0A7W7GPC4"/>
<evidence type="ECO:0000256" key="5">
    <source>
        <dbReference type="ARBA" id="ARBA00023136"/>
    </source>
</evidence>
<protein>
    <recommendedName>
        <fullName evidence="6">Transporter</fullName>
    </recommendedName>
</protein>
<dbReference type="InterPro" id="IPR000175">
    <property type="entry name" value="Na/ntran_symport"/>
</dbReference>
<name>A0A7W7GPC4_9MICC</name>
<evidence type="ECO:0000313" key="9">
    <source>
        <dbReference type="EMBL" id="MBB4735863.1"/>
    </source>
</evidence>
<dbReference type="InterPro" id="IPR037272">
    <property type="entry name" value="SNS_sf"/>
</dbReference>
<gene>
    <name evidence="9" type="ORF">HDA30_001371</name>
</gene>
<dbReference type="NCBIfam" id="NF037979">
    <property type="entry name" value="Na_transp"/>
    <property type="match status" value="1"/>
</dbReference>
<feature type="transmembrane region" description="Helical" evidence="8">
    <location>
        <begin position="161"/>
        <end position="180"/>
    </location>
</feature>
<feature type="transmembrane region" description="Helical" evidence="8">
    <location>
        <begin position="192"/>
        <end position="213"/>
    </location>
</feature>
<dbReference type="CDD" id="cd10334">
    <property type="entry name" value="SLC6sbd_u1"/>
    <property type="match status" value="1"/>
</dbReference>
<feature type="transmembrane region" description="Helical" evidence="8">
    <location>
        <begin position="97"/>
        <end position="122"/>
    </location>
</feature>
<dbReference type="PRINTS" id="PR00176">
    <property type="entry name" value="NANEUSMPORT"/>
</dbReference>
<proteinExistence type="inferred from homology"/>
<keyword evidence="2 6" id="KW-0813">Transport</keyword>
<dbReference type="PROSITE" id="PS50267">
    <property type="entry name" value="NA_NEUROTRAN_SYMP_3"/>
    <property type="match status" value="1"/>
</dbReference>
<feature type="transmembrane region" description="Helical" evidence="8">
    <location>
        <begin position="474"/>
        <end position="498"/>
    </location>
</feature>
<dbReference type="PANTHER" id="PTHR42948">
    <property type="entry name" value="TRANSPORTER"/>
    <property type="match status" value="1"/>
</dbReference>
<dbReference type="Proteomes" id="UP000540191">
    <property type="component" value="Unassembled WGS sequence"/>
</dbReference>
<dbReference type="EMBL" id="JACHNA010000001">
    <property type="protein sequence ID" value="MBB4735863.1"/>
    <property type="molecule type" value="Genomic_DNA"/>
</dbReference>
<dbReference type="Pfam" id="PF00209">
    <property type="entry name" value="SNF"/>
    <property type="match status" value="2"/>
</dbReference>
<feature type="transmembrane region" description="Helical" evidence="8">
    <location>
        <begin position="326"/>
        <end position="353"/>
    </location>
</feature>
<evidence type="ECO:0000256" key="2">
    <source>
        <dbReference type="ARBA" id="ARBA00022448"/>
    </source>
</evidence>
<feature type="region of interest" description="Disordered" evidence="7">
    <location>
        <begin position="524"/>
        <end position="553"/>
    </location>
</feature>
<evidence type="ECO:0000256" key="1">
    <source>
        <dbReference type="ARBA" id="ARBA00004141"/>
    </source>
</evidence>
<keyword evidence="5 8" id="KW-0472">Membrane</keyword>
<evidence type="ECO:0000256" key="3">
    <source>
        <dbReference type="ARBA" id="ARBA00022692"/>
    </source>
</evidence>
<dbReference type="RefSeq" id="WP_158496474.1">
    <property type="nucleotide sequence ID" value="NZ_JACHNA010000001.1"/>
</dbReference>
<feature type="transmembrane region" description="Helical" evidence="8">
    <location>
        <begin position="365"/>
        <end position="385"/>
    </location>
</feature>
<feature type="transmembrane region" description="Helical" evidence="8">
    <location>
        <begin position="440"/>
        <end position="462"/>
    </location>
</feature>
<comment type="caution">
    <text evidence="9">The sequence shown here is derived from an EMBL/GenBank/DDBJ whole genome shotgun (WGS) entry which is preliminary data.</text>
</comment>
<keyword evidence="6" id="KW-0769">Symport</keyword>
<accession>A0A7W7GPC4</accession>
<evidence type="ECO:0000313" key="10">
    <source>
        <dbReference type="Proteomes" id="UP000540191"/>
    </source>
</evidence>
<dbReference type="GO" id="GO:0015293">
    <property type="term" value="F:symporter activity"/>
    <property type="evidence" value="ECO:0007669"/>
    <property type="project" value="UniProtKB-KW"/>
</dbReference>
<keyword evidence="3 6" id="KW-0812">Transmembrane</keyword>
<dbReference type="SUPFAM" id="SSF161070">
    <property type="entry name" value="SNF-like"/>
    <property type="match status" value="1"/>
</dbReference>
<dbReference type="GO" id="GO:0016020">
    <property type="term" value="C:membrane"/>
    <property type="evidence" value="ECO:0007669"/>
    <property type="project" value="UniProtKB-SubCell"/>
</dbReference>
<sequence>MPTVHTAAKPRPKRSREEFTGRWAFILAAVGSAVGLGNIWRFPYVAYENGGGAFILPYLIALLTAGIPLLFFDYAIGHRFRGAPPLAWRRLHPKAEWIGWVQVLVCLVIGVYYAAIIAWSIMYTWFSVDQRWGEDPEGFFMGEYLRAADDPMPSFDFVGPVLIPMIVVWTLLILLMGFGIRRGVARASMIGMPILVLMFLILVGLSVTLPGAVDGLNTFFTPNWSVLTDPAVWIAAYGQIFFSLSVGFGIMVTYASYLKRRTNLTSSGLVVGFSNSGFEVLAGIGVFSALGFMAQAQGVAVGEVVSGGIGLAFIAFPALISEAPAGAVIGVLFFGSLVVAGFTSMISILEVVVSAVKDKLGLGRWAAVIGVNGVCALVSLFLFGTTSGMSLLDVTDAFVNNIGIVGAALVAVLMVSGVLGRLDMLRRHLNAVSSFKLGEFYKVLVAIVLPIVLSYTLLSWITTTLKEGYGDFPAHFLGIFGWGMMGLVIVLAVGLSLLPWSATSGLNAEESVNEDLAAELVYEDGTPVPSPTGELPVVAGARPAAQPRSTKED</sequence>
<organism evidence="9 10">
    <name type="scientific">Micrococcus cohnii</name>
    <dbReference type="NCBI Taxonomy" id="993416"/>
    <lineage>
        <taxon>Bacteria</taxon>
        <taxon>Bacillati</taxon>
        <taxon>Actinomycetota</taxon>
        <taxon>Actinomycetes</taxon>
        <taxon>Micrococcales</taxon>
        <taxon>Micrococcaceae</taxon>
        <taxon>Micrococcus</taxon>
    </lineage>
</organism>
<comment type="similarity">
    <text evidence="6">Belongs to the sodium:neurotransmitter symporter (SNF) (TC 2.A.22) family.</text>
</comment>
<dbReference type="PANTHER" id="PTHR42948:SF1">
    <property type="entry name" value="TRANSPORTER"/>
    <property type="match status" value="1"/>
</dbReference>
<evidence type="ECO:0000256" key="6">
    <source>
        <dbReference type="RuleBase" id="RU003732"/>
    </source>
</evidence>